<dbReference type="InterPro" id="IPR036866">
    <property type="entry name" value="RibonucZ/Hydroxyglut_hydro"/>
</dbReference>
<dbReference type="InterPro" id="IPR037482">
    <property type="entry name" value="ST1585_MBL-fold"/>
</dbReference>
<dbReference type="Gene3D" id="3.60.15.10">
    <property type="entry name" value="Ribonuclease Z/Hydroxyacylglutathione hydrolase-like"/>
    <property type="match status" value="1"/>
</dbReference>
<dbReference type="GO" id="GO:0017001">
    <property type="term" value="P:antibiotic catabolic process"/>
    <property type="evidence" value="ECO:0007669"/>
    <property type="project" value="UniProtKB-ARBA"/>
</dbReference>
<evidence type="ECO:0000256" key="1">
    <source>
        <dbReference type="ARBA" id="ARBA00005250"/>
    </source>
</evidence>
<sequence length="329" mass="36301">MTTPEPSTGLPANLAPPSLAPAELYCIDLDLPGREGFRRFISAWLYRDAQLTFVVDPGPLATLPLLLTALRRCQVERLDLILLTHIHIDHAGATGALLREFPQARVVCHAEGVRHLVAPEKLWQGSLKVLGELAQDYGEIVPVAQTAFVAEEQWPTLPLQVVATPGHAVHHQSYLLADLLFAGEVAGVRSPSPAGLYMRPATPPRFDLAIALASVERVLALQPQSLVFAHYGLVPQAQHHLRLARRQLLLWVQGCIRTADLAEDEQPAAFWRYLLTHDAEFARFGGLAADIQARERYFFSNSHRGMRDYVAGLNAAQRAELLARPLPSL</sequence>
<dbReference type="PANTHER" id="PTHR42951">
    <property type="entry name" value="METALLO-BETA-LACTAMASE DOMAIN-CONTAINING"/>
    <property type="match status" value="1"/>
</dbReference>
<dbReference type="AlphaFoldDB" id="A0A1G7EPM3"/>
<dbReference type="CDD" id="cd07726">
    <property type="entry name" value="ST1585-like_MBL-fold"/>
    <property type="match status" value="1"/>
</dbReference>
<protein>
    <submittedName>
        <fullName evidence="3">Glyoxylase, beta-lactamase superfamily II</fullName>
    </submittedName>
</protein>
<evidence type="ECO:0000259" key="2">
    <source>
        <dbReference type="SMART" id="SM00849"/>
    </source>
</evidence>
<gene>
    <name evidence="3" type="ORF">SAMN05661003_12218</name>
</gene>
<dbReference type="InterPro" id="IPR050855">
    <property type="entry name" value="NDM-1-like"/>
</dbReference>
<dbReference type="InterPro" id="IPR001279">
    <property type="entry name" value="Metallo-B-lactamas"/>
</dbReference>
<keyword evidence="4" id="KW-1185">Reference proteome</keyword>
<dbReference type="SUPFAM" id="SSF56281">
    <property type="entry name" value="Metallo-hydrolase/oxidoreductase"/>
    <property type="match status" value="1"/>
</dbReference>
<evidence type="ECO:0000313" key="3">
    <source>
        <dbReference type="EMBL" id="SDE65396.1"/>
    </source>
</evidence>
<dbReference type="EMBL" id="FNAQ01000022">
    <property type="protein sequence ID" value="SDE65396.1"/>
    <property type="molecule type" value="Genomic_DNA"/>
</dbReference>
<dbReference type="PANTHER" id="PTHR42951:SF4">
    <property type="entry name" value="ACYL-COENZYME A THIOESTERASE MBLAC2"/>
    <property type="match status" value="1"/>
</dbReference>
<dbReference type="SMART" id="SM00849">
    <property type="entry name" value="Lactamase_B"/>
    <property type="match status" value="1"/>
</dbReference>
<dbReference type="Pfam" id="PF00753">
    <property type="entry name" value="Lactamase_B"/>
    <property type="match status" value="1"/>
</dbReference>
<dbReference type="Proteomes" id="UP000243205">
    <property type="component" value="Unassembled WGS sequence"/>
</dbReference>
<proteinExistence type="inferred from homology"/>
<accession>A0A1G7EPM3</accession>
<dbReference type="RefSeq" id="WP_092080476.1">
    <property type="nucleotide sequence ID" value="NZ_CALFZY010000038.1"/>
</dbReference>
<evidence type="ECO:0000313" key="4">
    <source>
        <dbReference type="Proteomes" id="UP000243205"/>
    </source>
</evidence>
<comment type="similarity">
    <text evidence="1">Belongs to the metallo-beta-lactamase superfamily. Class-B beta-lactamase family.</text>
</comment>
<reference evidence="4" key="1">
    <citation type="submission" date="2016-10" db="EMBL/GenBank/DDBJ databases">
        <authorList>
            <person name="Varghese N."/>
            <person name="Submissions S."/>
        </authorList>
    </citation>
    <scope>NUCLEOTIDE SEQUENCE [LARGE SCALE GENOMIC DNA]</scope>
    <source>
        <strain evidence="4">DSM 8987</strain>
    </source>
</reference>
<feature type="domain" description="Metallo-beta-lactamase" evidence="2">
    <location>
        <begin position="40"/>
        <end position="230"/>
    </location>
</feature>
<organism evidence="3 4">
    <name type="scientific">Desulfuromonas thiophila</name>
    <dbReference type="NCBI Taxonomy" id="57664"/>
    <lineage>
        <taxon>Bacteria</taxon>
        <taxon>Pseudomonadati</taxon>
        <taxon>Thermodesulfobacteriota</taxon>
        <taxon>Desulfuromonadia</taxon>
        <taxon>Desulfuromonadales</taxon>
        <taxon>Desulfuromonadaceae</taxon>
        <taxon>Desulfuromonas</taxon>
    </lineage>
</organism>
<name>A0A1G7EPM3_9BACT</name>
<dbReference type="STRING" id="57664.SAMN05661003_12218"/>
<dbReference type="OrthoDB" id="5443440at2"/>